<proteinExistence type="predicted"/>
<name>A0AA49GP65_9BACT</name>
<sequence length="128" mass="14354">MISQAIHIALSTLLLFSTTGVMLSKHYCGGELSQIAVGQHTPKCCDDPEAMPSDCCHDEQEMIQVDEEYDSNLLKFQAVTLFVAYHLPYLDLSALFNSADEHITYADYYIDPPPIIQDLPVLKQSFLL</sequence>
<organism evidence="1">
    <name type="scientific">Roseihalotalea indica</name>
    <dbReference type="NCBI Taxonomy" id="2867963"/>
    <lineage>
        <taxon>Bacteria</taxon>
        <taxon>Pseudomonadati</taxon>
        <taxon>Bacteroidota</taxon>
        <taxon>Cytophagia</taxon>
        <taxon>Cytophagales</taxon>
        <taxon>Catalimonadaceae</taxon>
        <taxon>Roseihalotalea</taxon>
    </lineage>
</organism>
<gene>
    <name evidence="1" type="ORF">K4G66_04020</name>
</gene>
<evidence type="ECO:0000313" key="1">
    <source>
        <dbReference type="EMBL" id="WKN37873.1"/>
    </source>
</evidence>
<protein>
    <submittedName>
        <fullName evidence="1">Uncharacterized protein</fullName>
    </submittedName>
</protein>
<dbReference type="InterPro" id="IPR058060">
    <property type="entry name" value="HYC_CC_PP"/>
</dbReference>
<dbReference type="AlphaFoldDB" id="A0AA49GP65"/>
<accession>A0AA49GP65</accession>
<dbReference type="InterPro" id="IPR058512">
    <property type="entry name" value="DUF8199"/>
</dbReference>
<reference evidence="1" key="2">
    <citation type="journal article" date="2024" name="Antonie Van Leeuwenhoek">
        <title>Roseihalotalea indica gen. nov., sp. nov., a halophilic Bacteroidetes from mesopelagic Southwest Indian Ocean with higher carbohydrate metabolic potential.</title>
        <authorList>
            <person name="Chen B."/>
            <person name="Zhang M."/>
            <person name="Lin D."/>
            <person name="Ye J."/>
            <person name="Tang K."/>
        </authorList>
    </citation>
    <scope>NUCLEOTIDE SEQUENCE</scope>
    <source>
        <strain evidence="1">TK19036</strain>
    </source>
</reference>
<dbReference type="EMBL" id="CP120682">
    <property type="protein sequence ID" value="WKN37873.1"/>
    <property type="molecule type" value="Genomic_DNA"/>
</dbReference>
<dbReference type="Pfam" id="PF26622">
    <property type="entry name" value="DUF8199"/>
    <property type="match status" value="1"/>
</dbReference>
<reference evidence="1" key="1">
    <citation type="journal article" date="2023" name="Comput. Struct. Biotechnol. J.">
        <title>Discovery of a novel marine Bacteroidetes with a rich repertoire of carbohydrate-active enzymes.</title>
        <authorList>
            <person name="Chen B."/>
            <person name="Liu G."/>
            <person name="Chen Q."/>
            <person name="Wang H."/>
            <person name="Liu L."/>
            <person name="Tang K."/>
        </authorList>
    </citation>
    <scope>NUCLEOTIDE SEQUENCE</scope>
    <source>
        <strain evidence="1">TK19036</strain>
    </source>
</reference>
<dbReference type="NCBIfam" id="NF047658">
    <property type="entry name" value="HYC_CC_PP"/>
    <property type="match status" value="1"/>
</dbReference>